<name>A0A0J6F633_COCPO</name>
<reference evidence="3" key="2">
    <citation type="journal article" date="2009" name="Genome Res.">
        <title>Comparative genomic analyses of the human fungal pathogens Coccidioides and their relatives.</title>
        <authorList>
            <person name="Sharpton T.J."/>
            <person name="Stajich J.E."/>
            <person name="Rounsley S.D."/>
            <person name="Gardner M.J."/>
            <person name="Wortman J.R."/>
            <person name="Jordar V.S."/>
            <person name="Maiti R."/>
            <person name="Kodira C.D."/>
            <person name="Neafsey D.E."/>
            <person name="Zeng Q."/>
            <person name="Hung C.-Y."/>
            <person name="McMahan C."/>
            <person name="Muszewska A."/>
            <person name="Grynberg M."/>
            <person name="Mandel M.A."/>
            <person name="Kellner E.M."/>
            <person name="Barker B.M."/>
            <person name="Galgiani J.N."/>
            <person name="Orbach M.J."/>
            <person name="Kirkland T.N."/>
            <person name="Cole G.T."/>
            <person name="Henn M.R."/>
            <person name="Birren B.W."/>
            <person name="Taylor J.W."/>
        </authorList>
    </citation>
    <scope>NUCLEOTIDE SEQUENCE [LARGE SCALE GENOMIC DNA]</scope>
    <source>
        <strain evidence="3">RMSCC 3488</strain>
    </source>
</reference>
<dbReference type="AlphaFoldDB" id="A0A0J6F633"/>
<reference evidence="3" key="3">
    <citation type="journal article" date="2010" name="Genome Res.">
        <title>Population genomic sequencing of Coccidioides fungi reveals recent hybridization and transposon control.</title>
        <authorList>
            <person name="Neafsey D.E."/>
            <person name="Barker B.M."/>
            <person name="Sharpton T.J."/>
            <person name="Stajich J.E."/>
            <person name="Park D.J."/>
            <person name="Whiston E."/>
            <person name="Hung C.-Y."/>
            <person name="McMahan C."/>
            <person name="White J."/>
            <person name="Sykes S."/>
            <person name="Heiman D."/>
            <person name="Young S."/>
            <person name="Zeng Q."/>
            <person name="Abouelleil A."/>
            <person name="Aftuck L."/>
            <person name="Bessette D."/>
            <person name="Brown A."/>
            <person name="FitzGerald M."/>
            <person name="Lui A."/>
            <person name="Macdonald J.P."/>
            <person name="Priest M."/>
            <person name="Orbach M.J."/>
            <person name="Galgiani J.N."/>
            <person name="Kirkland T.N."/>
            <person name="Cole G.T."/>
            <person name="Birren B.W."/>
            <person name="Henn M.R."/>
            <person name="Taylor J.W."/>
            <person name="Rounsley S.D."/>
        </authorList>
    </citation>
    <scope>NUCLEOTIDE SEQUENCE [LARGE SCALE GENOMIC DNA]</scope>
    <source>
        <strain evidence="3">RMSCC 3488</strain>
    </source>
</reference>
<accession>A0A0J6F633</accession>
<protein>
    <submittedName>
        <fullName evidence="2">Uncharacterized protein</fullName>
    </submittedName>
</protein>
<feature type="region of interest" description="Disordered" evidence="1">
    <location>
        <begin position="34"/>
        <end position="53"/>
    </location>
</feature>
<dbReference type="VEuPathDB" id="FungiDB:CPAG_04724"/>
<reference evidence="2 3" key="1">
    <citation type="submission" date="2007-06" db="EMBL/GenBank/DDBJ databases">
        <title>The Genome Sequence of Coccidioides posadasii RMSCC_3488.</title>
        <authorList>
            <consortium name="Coccidioides Genome Resources Consortium"/>
            <consortium name="The Broad Institute Genome Sequencing Platform"/>
            <person name="Henn M.R."/>
            <person name="Sykes S."/>
            <person name="Young S."/>
            <person name="Jaffe D."/>
            <person name="Berlin A."/>
            <person name="Alvarez P."/>
            <person name="Butler J."/>
            <person name="Gnerre S."/>
            <person name="Grabherr M."/>
            <person name="Mauceli E."/>
            <person name="Brockman W."/>
            <person name="Kodira C."/>
            <person name="Alvarado L."/>
            <person name="Zeng Q."/>
            <person name="Crawford M."/>
            <person name="Antoine C."/>
            <person name="Devon K."/>
            <person name="Galgiani J."/>
            <person name="Orsborn K."/>
            <person name="Lewis M.L."/>
            <person name="Nusbaum C."/>
            <person name="Galagan J."/>
            <person name="Birren B."/>
        </authorList>
    </citation>
    <scope>NUCLEOTIDE SEQUENCE [LARGE SCALE GENOMIC DNA]</scope>
    <source>
        <strain evidence="2 3">RMSCC 3488</strain>
    </source>
</reference>
<evidence type="ECO:0000313" key="2">
    <source>
        <dbReference type="EMBL" id="KMM68396.1"/>
    </source>
</evidence>
<gene>
    <name evidence="2" type="ORF">CPAG_04724</name>
</gene>
<organism evidence="2 3">
    <name type="scientific">Coccidioides posadasii RMSCC 3488</name>
    <dbReference type="NCBI Taxonomy" id="454284"/>
    <lineage>
        <taxon>Eukaryota</taxon>
        <taxon>Fungi</taxon>
        <taxon>Dikarya</taxon>
        <taxon>Ascomycota</taxon>
        <taxon>Pezizomycotina</taxon>
        <taxon>Eurotiomycetes</taxon>
        <taxon>Eurotiomycetidae</taxon>
        <taxon>Onygenales</taxon>
        <taxon>Onygenaceae</taxon>
        <taxon>Coccidioides</taxon>
    </lineage>
</organism>
<evidence type="ECO:0000313" key="3">
    <source>
        <dbReference type="Proteomes" id="UP000054567"/>
    </source>
</evidence>
<dbReference type="Proteomes" id="UP000054567">
    <property type="component" value="Unassembled WGS sequence"/>
</dbReference>
<evidence type="ECO:0000256" key="1">
    <source>
        <dbReference type="SAM" id="MobiDB-lite"/>
    </source>
</evidence>
<proteinExistence type="predicted"/>
<sequence>MLRQRGTGGWEEVEYIPLQVLPIRTGSGCEPNGFSGETELSYAGSEGKTPSESGAHKVLAATPHVCIEFSDPHLHDVRCCDLRDAIGGKLRGDFPALSKLSIEDVTSTASDQVFRLIELHDIRTPTAAFFLEGANQA</sequence>
<dbReference type="EMBL" id="DS268110">
    <property type="protein sequence ID" value="KMM68396.1"/>
    <property type="molecule type" value="Genomic_DNA"/>
</dbReference>